<dbReference type="Pfam" id="PF08275">
    <property type="entry name" value="DNAG_N"/>
    <property type="match status" value="1"/>
</dbReference>
<dbReference type="RefSeq" id="WP_209697665.1">
    <property type="nucleotide sequence ID" value="NZ_BAAAVU010000008.1"/>
</dbReference>
<proteinExistence type="predicted"/>
<dbReference type="Proteomes" id="UP000755585">
    <property type="component" value="Unassembled WGS sequence"/>
</dbReference>
<keyword evidence="4" id="KW-1185">Reference proteome</keyword>
<dbReference type="Gene3D" id="3.40.1360.10">
    <property type="match status" value="1"/>
</dbReference>
<evidence type="ECO:0000313" key="4">
    <source>
        <dbReference type="Proteomes" id="UP000755585"/>
    </source>
</evidence>
<reference evidence="3 4" key="1">
    <citation type="submission" date="2021-03" db="EMBL/GenBank/DDBJ databases">
        <title>Sequencing the genomes of 1000 actinobacteria strains.</title>
        <authorList>
            <person name="Klenk H.-P."/>
        </authorList>
    </citation>
    <scope>NUCLEOTIDE SEQUENCE [LARGE SCALE GENOMIC DNA]</scope>
    <source>
        <strain evidence="3 4">DSM 18824</strain>
    </source>
</reference>
<feature type="domain" description="Toprim" evidence="2">
    <location>
        <begin position="152"/>
        <end position="230"/>
    </location>
</feature>
<evidence type="ECO:0000259" key="2">
    <source>
        <dbReference type="SMART" id="SM00493"/>
    </source>
</evidence>
<comment type="caution">
    <text evidence="3">The sequence shown here is derived from an EMBL/GenBank/DDBJ whole genome shotgun (WGS) entry which is preliminary data.</text>
</comment>
<sequence length="358" mass="39221">MSCDDHRLVAAHVAAGQFFREQLLQSRAGWATAHLTQRGLEHLVRTTSHWNVGYAPDGWSRLVDHLRSRGFDDETLLASGLAKATKNGYLIDRFRDRIMFPAWDSGQMLVGFVGRSRGGRPKYLNSPTTRIYRKSDTLVGLAEQRDLLEGSATPVVVEGPMDAAAVDQLSRLTSHGWAGLAVCGTALSYGQATMVRQYSDGDTVIVAVDSDSAGRTAALRWLDHLSTFFKRVQVAELPSGHDPSSLLATPDRLFEALSSARPLAELAIEVEMARWSRILDHISGRVNALRRVAPLVARLPQDRVAAQVVELAELLQLDREIVSREVVETLDRPVRRRVPDSPTDPPAGLGAPGNSPTP</sequence>
<dbReference type="EMBL" id="JAGINT010000002">
    <property type="protein sequence ID" value="MBP2354930.1"/>
    <property type="molecule type" value="Genomic_DNA"/>
</dbReference>
<feature type="region of interest" description="Disordered" evidence="1">
    <location>
        <begin position="332"/>
        <end position="358"/>
    </location>
</feature>
<dbReference type="PANTHER" id="PTHR30313:SF2">
    <property type="entry name" value="DNA PRIMASE"/>
    <property type="match status" value="1"/>
</dbReference>
<dbReference type="PANTHER" id="PTHR30313">
    <property type="entry name" value="DNA PRIMASE"/>
    <property type="match status" value="1"/>
</dbReference>
<dbReference type="Gene3D" id="3.90.980.10">
    <property type="entry name" value="DNA primase, catalytic core, N-terminal domain"/>
    <property type="match status" value="1"/>
</dbReference>
<dbReference type="InterPro" id="IPR050219">
    <property type="entry name" value="DnaG_primase"/>
</dbReference>
<name>A0ABS4UTI0_9ACTN</name>
<evidence type="ECO:0000313" key="3">
    <source>
        <dbReference type="EMBL" id="MBP2354930.1"/>
    </source>
</evidence>
<protein>
    <submittedName>
        <fullName evidence="3">DNA primase catalytic core</fullName>
    </submittedName>
</protein>
<dbReference type="CDD" id="cd03364">
    <property type="entry name" value="TOPRIM_DnaG_primases"/>
    <property type="match status" value="1"/>
</dbReference>
<dbReference type="SUPFAM" id="SSF56731">
    <property type="entry name" value="DNA primase core"/>
    <property type="match status" value="1"/>
</dbReference>
<gene>
    <name evidence="3" type="ORF">JOF29_006040</name>
</gene>
<dbReference type="InterPro" id="IPR013264">
    <property type="entry name" value="DNAG_N"/>
</dbReference>
<dbReference type="InterPro" id="IPR037068">
    <property type="entry name" value="DNA_primase_core_N_sf"/>
</dbReference>
<dbReference type="SMART" id="SM00493">
    <property type="entry name" value="TOPRIM"/>
    <property type="match status" value="1"/>
</dbReference>
<dbReference type="InterPro" id="IPR006171">
    <property type="entry name" value="TOPRIM_dom"/>
</dbReference>
<organism evidence="3 4">
    <name type="scientific">Kribbella aluminosa</name>
    <dbReference type="NCBI Taxonomy" id="416017"/>
    <lineage>
        <taxon>Bacteria</taxon>
        <taxon>Bacillati</taxon>
        <taxon>Actinomycetota</taxon>
        <taxon>Actinomycetes</taxon>
        <taxon>Propionibacteriales</taxon>
        <taxon>Kribbellaceae</taxon>
        <taxon>Kribbella</taxon>
    </lineage>
</organism>
<evidence type="ECO:0000256" key="1">
    <source>
        <dbReference type="SAM" id="MobiDB-lite"/>
    </source>
</evidence>
<dbReference type="InterPro" id="IPR034151">
    <property type="entry name" value="TOPRIM_DnaG_bac"/>
</dbReference>
<accession>A0ABS4UTI0</accession>
<dbReference type="Pfam" id="PF13155">
    <property type="entry name" value="Toprim_2"/>
    <property type="match status" value="1"/>
</dbReference>